<dbReference type="InterPro" id="IPR016181">
    <property type="entry name" value="Acyl_CoA_acyltransferase"/>
</dbReference>
<evidence type="ECO:0000313" key="4">
    <source>
        <dbReference type="EMBL" id="MFF8277891.1"/>
    </source>
</evidence>
<comment type="caution">
    <text evidence="4">The sequence shown here is derived from an EMBL/GenBank/DDBJ whole genome shotgun (WGS) entry which is preliminary data.</text>
</comment>
<name>A0ABW6YDH0_9ACTN</name>
<keyword evidence="2 4" id="KW-0012">Acyltransferase</keyword>
<dbReference type="Gene3D" id="3.40.630.30">
    <property type="match status" value="2"/>
</dbReference>
<dbReference type="PANTHER" id="PTHR43877">
    <property type="entry name" value="AMINOALKYLPHOSPHONATE N-ACETYLTRANSFERASE-RELATED-RELATED"/>
    <property type="match status" value="1"/>
</dbReference>
<dbReference type="EMBL" id="JBIBSM010000008">
    <property type="protein sequence ID" value="MFF8277891.1"/>
    <property type="molecule type" value="Genomic_DNA"/>
</dbReference>
<protein>
    <submittedName>
        <fullName evidence="4">GNAT family N-acetyltransferase</fullName>
        <ecNumber evidence="4">2.3.1.-</ecNumber>
    </submittedName>
</protein>
<dbReference type="PANTHER" id="PTHR43877:SF2">
    <property type="entry name" value="AMINOALKYLPHOSPHONATE N-ACETYLTRANSFERASE-RELATED"/>
    <property type="match status" value="1"/>
</dbReference>
<dbReference type="CDD" id="cd04301">
    <property type="entry name" value="NAT_SF"/>
    <property type="match status" value="1"/>
</dbReference>
<sequence>MNDFLTVRPAALADPRISPLLAAYHLSTEAEKGTPAGSPAALPPAYRAEVLTPETALADDTVLLAVDGAETAAGMVVLSAPRAHGAPEIKRLWVDPAARGRGAAAALMDEALRRAEATGARSVRLSVWLWREHALALYRRLGFRPVHPWDDRPGLLCMEKVLSPAPHVERLDPAGIRAHAADGLAALLVDAVDGGASLGFLAPLEPVEAASWWREVADEAERGVREVWAAYGTGDEILGAVTLVRTDKPNGRHRGEIARLIVHRAARGQGLGARLLATAESHAVAQGLTLLILDTQTDSPAEGLYRKAGWTPAGVIPDFAADPAGTLRPTTLYYKQLP</sequence>
<feature type="domain" description="N-acetyltransferase" evidence="3">
    <location>
        <begin position="5"/>
        <end position="163"/>
    </location>
</feature>
<accession>A0ABW6YDH0</accession>
<proteinExistence type="predicted"/>
<evidence type="ECO:0000313" key="5">
    <source>
        <dbReference type="Proteomes" id="UP001603013"/>
    </source>
</evidence>
<evidence type="ECO:0000256" key="2">
    <source>
        <dbReference type="ARBA" id="ARBA00023315"/>
    </source>
</evidence>
<feature type="domain" description="N-acetyltransferase" evidence="3">
    <location>
        <begin position="166"/>
        <end position="338"/>
    </location>
</feature>
<reference evidence="4 5" key="1">
    <citation type="submission" date="2024-10" db="EMBL/GenBank/DDBJ databases">
        <title>The Natural Products Discovery Center: Release of the First 8490 Sequenced Strains for Exploring Actinobacteria Biosynthetic Diversity.</title>
        <authorList>
            <person name="Kalkreuter E."/>
            <person name="Kautsar S.A."/>
            <person name="Yang D."/>
            <person name="Bader C.D."/>
            <person name="Teijaro C.N."/>
            <person name="Fluegel L."/>
            <person name="Davis C.M."/>
            <person name="Simpson J.R."/>
            <person name="Lauterbach L."/>
            <person name="Steele A.D."/>
            <person name="Gui C."/>
            <person name="Meng S."/>
            <person name="Li G."/>
            <person name="Viehrig K."/>
            <person name="Ye F."/>
            <person name="Su P."/>
            <person name="Kiefer A.F."/>
            <person name="Nichols A."/>
            <person name="Cepeda A.J."/>
            <person name="Yan W."/>
            <person name="Fan B."/>
            <person name="Jiang Y."/>
            <person name="Adhikari A."/>
            <person name="Zheng C.-J."/>
            <person name="Schuster L."/>
            <person name="Cowan T.M."/>
            <person name="Smanski M.J."/>
            <person name="Chevrette M.G."/>
            <person name="De Carvalho L.P.S."/>
            <person name="Shen B."/>
        </authorList>
    </citation>
    <scope>NUCLEOTIDE SEQUENCE [LARGE SCALE GENOMIC DNA]</scope>
    <source>
        <strain evidence="4 5">NPDC015755</strain>
    </source>
</reference>
<evidence type="ECO:0000259" key="3">
    <source>
        <dbReference type="PROSITE" id="PS51186"/>
    </source>
</evidence>
<dbReference type="PROSITE" id="PS51186">
    <property type="entry name" value="GNAT"/>
    <property type="match status" value="2"/>
</dbReference>
<dbReference type="InterPro" id="IPR050832">
    <property type="entry name" value="Bact_Acetyltransf"/>
</dbReference>
<evidence type="ECO:0000256" key="1">
    <source>
        <dbReference type="ARBA" id="ARBA00022679"/>
    </source>
</evidence>
<dbReference type="GO" id="GO:0016746">
    <property type="term" value="F:acyltransferase activity"/>
    <property type="evidence" value="ECO:0007669"/>
    <property type="project" value="UniProtKB-KW"/>
</dbReference>
<organism evidence="4 5">
    <name type="scientific">Streptomyces lateritius</name>
    <dbReference type="NCBI Taxonomy" id="67313"/>
    <lineage>
        <taxon>Bacteria</taxon>
        <taxon>Bacillati</taxon>
        <taxon>Actinomycetota</taxon>
        <taxon>Actinomycetes</taxon>
        <taxon>Kitasatosporales</taxon>
        <taxon>Streptomycetaceae</taxon>
        <taxon>Streptomyces</taxon>
    </lineage>
</organism>
<dbReference type="Proteomes" id="UP001603013">
    <property type="component" value="Unassembled WGS sequence"/>
</dbReference>
<dbReference type="Pfam" id="PF00583">
    <property type="entry name" value="Acetyltransf_1"/>
    <property type="match status" value="2"/>
</dbReference>
<keyword evidence="1 4" id="KW-0808">Transferase</keyword>
<dbReference type="RefSeq" id="WP_391935102.1">
    <property type="nucleotide sequence ID" value="NZ_JBIBSM010000008.1"/>
</dbReference>
<dbReference type="EC" id="2.3.1.-" evidence="4"/>
<keyword evidence="5" id="KW-1185">Reference proteome</keyword>
<dbReference type="SUPFAM" id="SSF55729">
    <property type="entry name" value="Acyl-CoA N-acyltransferases (Nat)"/>
    <property type="match status" value="2"/>
</dbReference>
<dbReference type="InterPro" id="IPR000182">
    <property type="entry name" value="GNAT_dom"/>
</dbReference>
<gene>
    <name evidence="4" type="ORF">ACF05T_17540</name>
</gene>